<feature type="transmembrane region" description="Helical" evidence="13">
    <location>
        <begin position="158"/>
        <end position="176"/>
    </location>
</feature>
<feature type="transmembrane region" description="Helical" evidence="13">
    <location>
        <begin position="278"/>
        <end position="301"/>
    </location>
</feature>
<evidence type="ECO:0000256" key="5">
    <source>
        <dbReference type="ARBA" id="ARBA00020482"/>
    </source>
</evidence>
<evidence type="ECO:0000256" key="7">
    <source>
        <dbReference type="ARBA" id="ARBA00022679"/>
    </source>
</evidence>
<feature type="domain" description="Arabinofuranosyltransferase AftA N-terminal" evidence="15">
    <location>
        <begin position="10"/>
        <end position="431"/>
    </location>
</feature>
<feature type="transmembrane region" description="Helical" evidence="13">
    <location>
        <begin position="388"/>
        <end position="409"/>
    </location>
</feature>
<feature type="transmembrane region" description="Helical" evidence="13">
    <location>
        <begin position="71"/>
        <end position="91"/>
    </location>
</feature>
<dbReference type="eggNOG" id="ENOG502ZB59">
    <property type="taxonomic scope" value="Bacteria"/>
</dbReference>
<dbReference type="GO" id="GO:0005886">
    <property type="term" value="C:plasma membrane"/>
    <property type="evidence" value="ECO:0007669"/>
    <property type="project" value="UniProtKB-SubCell"/>
</dbReference>
<dbReference type="EMBL" id="CP006936">
    <property type="protein sequence ID" value="AHC23135.1"/>
    <property type="molecule type" value="Genomic_DNA"/>
</dbReference>
<reference evidence="16 17" key="1">
    <citation type="journal article" date="2014" name="Genome Announc.">
        <title>Complete Genome Sequence of Sterol-Transforming Mycobacterium neoaurum Strain VKM Ac-1815D.</title>
        <authorList>
            <person name="Shtratnikova V.Y."/>
            <person name="Bragin E.Y."/>
            <person name="Dovbnya D.V."/>
            <person name="Pekov Y.A."/>
            <person name="Schelkunov M.I."/>
            <person name="Strizhov N."/>
            <person name="Ivashina T.V."/>
            <person name="Ashapkin V.V."/>
            <person name="Donova M.V."/>
        </authorList>
    </citation>
    <scope>NUCLEOTIDE SEQUENCE [LARGE SCALE GENOMIC DNA]</scope>
    <source>
        <strain evidence="16 17">VKM Ac-1815D</strain>
    </source>
</reference>
<evidence type="ECO:0000256" key="3">
    <source>
        <dbReference type="ARBA" id="ARBA00009655"/>
    </source>
</evidence>
<evidence type="ECO:0000256" key="10">
    <source>
        <dbReference type="ARBA" id="ARBA00023136"/>
    </source>
</evidence>
<evidence type="ECO:0000256" key="1">
    <source>
        <dbReference type="ARBA" id="ARBA00004651"/>
    </source>
</evidence>
<keyword evidence="6" id="KW-1003">Cell membrane</keyword>
<dbReference type="EC" id="2.4.2.46" evidence="4"/>
<evidence type="ECO:0000256" key="4">
    <source>
        <dbReference type="ARBA" id="ARBA00012037"/>
    </source>
</evidence>
<dbReference type="GeneID" id="43447978"/>
<feature type="transmembrane region" description="Helical" evidence="13">
    <location>
        <begin position="322"/>
        <end position="344"/>
    </location>
</feature>
<dbReference type="GO" id="GO:0044038">
    <property type="term" value="P:cell wall macromolecule biosynthetic process"/>
    <property type="evidence" value="ECO:0007669"/>
    <property type="project" value="InterPro"/>
</dbReference>
<feature type="transmembrane region" description="Helical" evidence="13">
    <location>
        <begin position="43"/>
        <end position="64"/>
    </location>
</feature>
<feature type="transmembrane region" description="Helical" evidence="13">
    <location>
        <begin position="12"/>
        <end position="31"/>
    </location>
</feature>
<dbReference type="Pfam" id="PF12249">
    <property type="entry name" value="AftA_C"/>
    <property type="match status" value="1"/>
</dbReference>
<dbReference type="Proteomes" id="UP000018763">
    <property type="component" value="Chromosome"/>
</dbReference>
<evidence type="ECO:0000259" key="15">
    <source>
        <dbReference type="Pfam" id="PF12250"/>
    </source>
</evidence>
<evidence type="ECO:0000256" key="12">
    <source>
        <dbReference type="ARBA" id="ARBA00034030"/>
    </source>
</evidence>
<protein>
    <recommendedName>
        <fullName evidence="5">Galactan 5-O-arabinofuranosyltransferase</fullName>
        <ecNumber evidence="4">2.4.2.46</ecNumber>
    </recommendedName>
    <alternativeName>
        <fullName evidence="11">Arabinofuranosyltransferase AftA</fullName>
    </alternativeName>
</protein>
<evidence type="ECO:0000259" key="14">
    <source>
        <dbReference type="Pfam" id="PF12249"/>
    </source>
</evidence>
<feature type="transmembrane region" description="Helical" evidence="13">
    <location>
        <begin position="415"/>
        <end position="434"/>
    </location>
</feature>
<gene>
    <name evidence="16" type="ORF">D174_00360</name>
</gene>
<evidence type="ECO:0000256" key="11">
    <source>
        <dbReference type="ARBA" id="ARBA00033184"/>
    </source>
</evidence>
<keyword evidence="7 16" id="KW-0808">Transferase</keyword>
<evidence type="ECO:0000313" key="16">
    <source>
        <dbReference type="EMBL" id="AHC23135.1"/>
    </source>
</evidence>
<evidence type="ECO:0000256" key="9">
    <source>
        <dbReference type="ARBA" id="ARBA00022989"/>
    </source>
</evidence>
<dbReference type="GO" id="GO:0045227">
    <property type="term" value="P:capsule polysaccharide biosynthetic process"/>
    <property type="evidence" value="ECO:0007669"/>
    <property type="project" value="UniProtKB-UniPathway"/>
</dbReference>
<comment type="pathway">
    <text evidence="2">Cell wall biogenesis; cell wall polysaccharide biosynthesis.</text>
</comment>
<dbReference type="AlphaFoldDB" id="V5X3V7"/>
<dbReference type="UniPathway" id="UPA00963"/>
<feature type="transmembrane region" description="Helical" evidence="13">
    <location>
        <begin position="206"/>
        <end position="225"/>
    </location>
</feature>
<sequence length="616" mass="66444">MSPAARTAGQMLAAAATATALAVIALLAIARVEWPAYNSSNQLHALTTVGQFFCLAGVFAAGVLWRRGRRLLARIASVVFLSAFSVVTLAMPLGATRLYLFGISVDQQFRTEYLTRLADSPALHDMTYIGLPPYYPAGWFWLGGRLADLTGMPAWEMFKPWAIISITAAIAVALVLWTAMVRFETALAVTTATAAVTLAYTSSEPYAAVITVLLPPVFVLAWSGLKGTNRGALVGAGVFLGVAALFYTLLLAYAAFTITLMALVLAVAGRRIAPLLRLLVVAGISGALALLTWAPYLLAALRGAPADTGTARHYLPMDGAELTFPMLDFTLLGALCMLGTIWLVVHARRSSTAGPLAVGVLAVYAWSLLSMLYTLLGTTLLSFRLQPTLSVLLAAAGTFGFVWLTQAAVARYQHPGRHVVAVAATIGLIGGLTFSQDIPDVLRTDINVAYTDTDGYGARADRRPPGAEQYYRALDERIREVTGRPPNETVVLTADYSFLSFYPYYGFQGLTSHYANPLAQFEARSAAIESWALLTTPDQFATALDQLPWPAPTVFLMRRGGPDSYTLRLAADVYPNQPNVRRYQVSLDPAIFDDQRWDVSTEGPFVLAIRKPQADG</sequence>
<dbReference type="RefSeq" id="WP_019510919.1">
    <property type="nucleotide sequence ID" value="NC_023036.2"/>
</dbReference>
<comment type="catalytic activity">
    <reaction evidence="12">
        <text>Adds an alpha-D-arabinofuranosyl group from trans,octacis-decaprenylphospho-beta-D-arabinofuranose at the 5-O-position of the eighth, tenth and twelfth galactofuranose unit of the galactofuranan chain of [beta-D-galactofuranosyl-(1-&gt;5)-beta-D-galactofuranosyl-(1-&gt;6)]14-beta-D-galactofuranosyl-(1-&gt;5)-beta-D-galactofuranosyl-(1-&gt;4)-alpha-L-rhamnopyranosyl-(1-&gt;3)-N-acetyl-alpha-D-glucosaminyl-diphospho-trans,octacis-decaprenol.</text>
        <dbReference type="EC" id="2.4.2.46"/>
    </reaction>
</comment>
<keyword evidence="8 13" id="KW-0812">Transmembrane</keyword>
<dbReference type="GO" id="GO:0016757">
    <property type="term" value="F:glycosyltransferase activity"/>
    <property type="evidence" value="ECO:0007669"/>
    <property type="project" value="InterPro"/>
</dbReference>
<evidence type="ECO:0000256" key="13">
    <source>
        <dbReference type="SAM" id="Phobius"/>
    </source>
</evidence>
<keyword evidence="10 13" id="KW-0472">Membrane</keyword>
<dbReference type="InterPro" id="IPR020959">
    <property type="entry name" value="ArabinofuranosylTrfase_AftA_C"/>
</dbReference>
<evidence type="ECO:0000256" key="2">
    <source>
        <dbReference type="ARBA" id="ARBA00004776"/>
    </source>
</evidence>
<organism evidence="16 17">
    <name type="scientific">Mycolicibacterium neoaurum VKM Ac-1815D</name>
    <dbReference type="NCBI Taxonomy" id="700508"/>
    <lineage>
        <taxon>Bacteria</taxon>
        <taxon>Bacillati</taxon>
        <taxon>Actinomycetota</taxon>
        <taxon>Actinomycetes</taxon>
        <taxon>Mycobacteriales</taxon>
        <taxon>Mycobacteriaceae</taxon>
        <taxon>Mycolicibacterium</taxon>
    </lineage>
</organism>
<proteinExistence type="inferred from homology"/>
<accession>V5X3V7</accession>
<keyword evidence="17" id="KW-1185">Reference proteome</keyword>
<evidence type="ECO:0000256" key="6">
    <source>
        <dbReference type="ARBA" id="ARBA00022475"/>
    </source>
</evidence>
<evidence type="ECO:0000256" key="8">
    <source>
        <dbReference type="ARBA" id="ARBA00022692"/>
    </source>
</evidence>
<dbReference type="HOGENOM" id="CLU_021304_0_0_11"/>
<feature type="transmembrane region" description="Helical" evidence="13">
    <location>
        <begin position="237"/>
        <end position="266"/>
    </location>
</feature>
<dbReference type="KEGG" id="mne:D174_00360"/>
<name>V5X3V7_MYCNE</name>
<comment type="subcellular location">
    <subcellularLocation>
        <location evidence="1">Cell membrane</location>
        <topology evidence="1">Multi-pass membrane protein</topology>
    </subcellularLocation>
</comment>
<dbReference type="Pfam" id="PF12250">
    <property type="entry name" value="AftA_N"/>
    <property type="match status" value="1"/>
</dbReference>
<keyword evidence="9 13" id="KW-1133">Transmembrane helix</keyword>
<comment type="similarity">
    <text evidence="3">Belongs to the glycosyltransferase 85 family.</text>
</comment>
<feature type="domain" description="Arabinofuranosyltransferase AftA C-terminal" evidence="14">
    <location>
        <begin position="438"/>
        <end position="610"/>
    </location>
</feature>
<dbReference type="InterPro" id="IPR020963">
    <property type="entry name" value="ArabinofuranosylTrfase_AftA_N"/>
</dbReference>
<feature type="transmembrane region" description="Helical" evidence="13">
    <location>
        <begin position="356"/>
        <end position="376"/>
    </location>
</feature>
<evidence type="ECO:0000313" key="17">
    <source>
        <dbReference type="Proteomes" id="UP000018763"/>
    </source>
</evidence>